<dbReference type="EMBL" id="GBXM01077092">
    <property type="protein sequence ID" value="JAH31485.1"/>
    <property type="molecule type" value="Transcribed_RNA"/>
</dbReference>
<dbReference type="AlphaFoldDB" id="A0A0E9RSS8"/>
<proteinExistence type="predicted"/>
<protein>
    <submittedName>
        <fullName evidence="1">Uncharacterized protein</fullName>
    </submittedName>
</protein>
<evidence type="ECO:0000313" key="1">
    <source>
        <dbReference type="EMBL" id="JAH31485.1"/>
    </source>
</evidence>
<sequence>MNDLSVWQYSCFCFTRHA</sequence>
<reference evidence="1" key="2">
    <citation type="journal article" date="2015" name="Fish Shellfish Immunol.">
        <title>Early steps in the European eel (Anguilla anguilla)-Vibrio vulnificus interaction in the gills: Role of the RtxA13 toxin.</title>
        <authorList>
            <person name="Callol A."/>
            <person name="Pajuelo D."/>
            <person name="Ebbesson L."/>
            <person name="Teles M."/>
            <person name="MacKenzie S."/>
            <person name="Amaro C."/>
        </authorList>
    </citation>
    <scope>NUCLEOTIDE SEQUENCE</scope>
</reference>
<organism evidence="1">
    <name type="scientific">Anguilla anguilla</name>
    <name type="common">European freshwater eel</name>
    <name type="synonym">Muraena anguilla</name>
    <dbReference type="NCBI Taxonomy" id="7936"/>
    <lineage>
        <taxon>Eukaryota</taxon>
        <taxon>Metazoa</taxon>
        <taxon>Chordata</taxon>
        <taxon>Craniata</taxon>
        <taxon>Vertebrata</taxon>
        <taxon>Euteleostomi</taxon>
        <taxon>Actinopterygii</taxon>
        <taxon>Neopterygii</taxon>
        <taxon>Teleostei</taxon>
        <taxon>Anguilliformes</taxon>
        <taxon>Anguillidae</taxon>
        <taxon>Anguilla</taxon>
    </lineage>
</organism>
<name>A0A0E9RSS8_ANGAN</name>
<accession>A0A0E9RSS8</accession>
<reference evidence="1" key="1">
    <citation type="submission" date="2014-11" db="EMBL/GenBank/DDBJ databases">
        <authorList>
            <person name="Amaro Gonzalez C."/>
        </authorList>
    </citation>
    <scope>NUCLEOTIDE SEQUENCE</scope>
</reference>